<dbReference type="KEGG" id="mad:HP15_3596"/>
<protein>
    <submittedName>
        <fullName evidence="1">Uncharacterized protein</fullName>
    </submittedName>
</protein>
<dbReference type="STRING" id="225937.HP15_3596"/>
<sequence>MACPALSVVVRRVIMAGRHMYTQVGIQPYTNGAVNGLR</sequence>
<organism evidence="1 2">
    <name type="scientific">Marinobacter adhaerens (strain DSM 23420 / HP15)</name>
    <dbReference type="NCBI Taxonomy" id="225937"/>
    <lineage>
        <taxon>Bacteria</taxon>
        <taxon>Pseudomonadati</taxon>
        <taxon>Pseudomonadota</taxon>
        <taxon>Gammaproteobacteria</taxon>
        <taxon>Pseudomonadales</taxon>
        <taxon>Marinobacteraceae</taxon>
        <taxon>Marinobacter</taxon>
    </lineage>
</organism>
<proteinExistence type="predicted"/>
<name>E4PGQ2_MARAH</name>
<reference evidence="1 2" key="1">
    <citation type="journal article" date="2010" name="Stand. Genomic Sci.">
        <title>Complete genome sequence of Marinobacter adhaerens type strain (HP15), a diatom-interacting marine microorganism.</title>
        <authorList>
            <person name="Gardes A."/>
            <person name="Kaeppel E."/>
            <person name="Shehzad A."/>
            <person name="Seebah S."/>
            <person name="Teeling H."/>
            <person name="Yarza P."/>
            <person name="Glockner F.O."/>
            <person name="Grossart H.P."/>
            <person name="Ullrich M.S."/>
        </authorList>
    </citation>
    <scope>NUCLEOTIDE SEQUENCE [LARGE SCALE GENOMIC DNA]</scope>
    <source>
        <strain evidence="2">DSM 23420 / HP15</strain>
    </source>
</reference>
<accession>E4PGQ2</accession>
<dbReference type="EMBL" id="CP001978">
    <property type="protein sequence ID" value="ADP99360.1"/>
    <property type="molecule type" value="Genomic_DNA"/>
</dbReference>
<reference evidence="2" key="2">
    <citation type="submission" date="2010-02" db="EMBL/GenBank/DDBJ databases">
        <title>Complete genome sequence of Marinobacter adhaerens type strain (HP15).</title>
        <authorList>
            <person name="Gaerdes A.A.M."/>
            <person name="Kaeppel E."/>
            <person name="Shezad A."/>
            <person name="Seebah S."/>
            <person name="Teeling H."/>
            <person name="Yarza P."/>
            <person name="Gloeckner F.O."/>
            <person name="Ullrich M.S."/>
        </authorList>
    </citation>
    <scope>NUCLEOTIDE SEQUENCE [LARGE SCALE GENOMIC DNA]</scope>
    <source>
        <strain evidence="2">DSM 23420 / HP15</strain>
    </source>
</reference>
<gene>
    <name evidence="1" type="ordered locus">HP15_3596</name>
</gene>
<evidence type="ECO:0000313" key="1">
    <source>
        <dbReference type="EMBL" id="ADP99360.1"/>
    </source>
</evidence>
<dbReference type="PATRIC" id="fig|225937.3.peg.3622"/>
<evidence type="ECO:0000313" key="2">
    <source>
        <dbReference type="Proteomes" id="UP000007077"/>
    </source>
</evidence>
<dbReference type="Proteomes" id="UP000007077">
    <property type="component" value="Chromosome"/>
</dbReference>
<dbReference type="AlphaFoldDB" id="E4PGQ2"/>
<dbReference type="HOGENOM" id="CLU_3329819_0_0_6"/>